<keyword evidence="2" id="KW-1185">Reference proteome</keyword>
<dbReference type="InterPro" id="IPR012674">
    <property type="entry name" value="Calycin"/>
</dbReference>
<dbReference type="Pfam" id="PF14651">
    <property type="entry name" value="Lipocalin_7"/>
    <property type="match status" value="1"/>
</dbReference>
<dbReference type="CDD" id="cd00742">
    <property type="entry name" value="FABP"/>
    <property type="match status" value="1"/>
</dbReference>
<name>A0A9Q1HGZ2_HOLLE</name>
<dbReference type="EMBL" id="JAIZAY010000003">
    <property type="protein sequence ID" value="KAJ8044626.1"/>
    <property type="molecule type" value="Genomic_DNA"/>
</dbReference>
<dbReference type="SUPFAM" id="SSF50814">
    <property type="entry name" value="Lipocalins"/>
    <property type="match status" value="1"/>
</dbReference>
<reference evidence="1" key="1">
    <citation type="submission" date="2021-10" db="EMBL/GenBank/DDBJ databases">
        <title>Tropical sea cucumber genome reveals ecological adaptation and Cuvierian tubules defense mechanism.</title>
        <authorList>
            <person name="Chen T."/>
        </authorList>
    </citation>
    <scope>NUCLEOTIDE SEQUENCE</scope>
    <source>
        <strain evidence="1">Nanhai2018</strain>
        <tissue evidence="1">Muscle</tissue>
    </source>
</reference>
<organism evidence="1 2">
    <name type="scientific">Holothuria leucospilota</name>
    <name type="common">Black long sea cucumber</name>
    <name type="synonym">Mertensiothuria leucospilota</name>
    <dbReference type="NCBI Taxonomy" id="206669"/>
    <lineage>
        <taxon>Eukaryota</taxon>
        <taxon>Metazoa</taxon>
        <taxon>Echinodermata</taxon>
        <taxon>Eleutherozoa</taxon>
        <taxon>Echinozoa</taxon>
        <taxon>Holothuroidea</taxon>
        <taxon>Aspidochirotacea</taxon>
        <taxon>Aspidochirotida</taxon>
        <taxon>Holothuriidae</taxon>
        <taxon>Holothuria</taxon>
    </lineage>
</organism>
<comment type="caution">
    <text evidence="1">The sequence shown here is derived from an EMBL/GenBank/DDBJ whole genome shotgun (WGS) entry which is preliminary data.</text>
</comment>
<accession>A0A9Q1HGZ2</accession>
<gene>
    <name evidence="1" type="ORF">HOLleu_07415</name>
</gene>
<dbReference type="AlphaFoldDB" id="A0A9Q1HGZ2"/>
<protein>
    <submittedName>
        <fullName evidence="1">Gastrotropin</fullName>
    </submittedName>
</protein>
<dbReference type="OrthoDB" id="354351at2759"/>
<sequence>MAFTGKWKVTNFEEQKLFSVLDAFGVPESDRDRNMILKGSVDITQNGDNFTMNATGGLGKKGTHTFTVGNEVDGELFGKKYHGNVSWDGDVVVFKGQTGVVLRRAIESGNLVYTVEYGGKSGRIFFTK</sequence>
<dbReference type="Gene3D" id="2.40.128.20">
    <property type="match status" value="1"/>
</dbReference>
<proteinExistence type="predicted"/>
<evidence type="ECO:0000313" key="1">
    <source>
        <dbReference type="EMBL" id="KAJ8044626.1"/>
    </source>
</evidence>
<dbReference type="Proteomes" id="UP001152320">
    <property type="component" value="Chromosome 3"/>
</dbReference>
<evidence type="ECO:0000313" key="2">
    <source>
        <dbReference type="Proteomes" id="UP001152320"/>
    </source>
</evidence>